<reference evidence="5 6" key="1">
    <citation type="journal article" date="2018" name="BMC Genomics">
        <title>The genome of Naegleria lovaniensis, the basis for a comparative approach to unravel pathogenicity factors of the human pathogenic amoeba N. fowleri.</title>
        <authorList>
            <person name="Liechti N."/>
            <person name="Schurch N."/>
            <person name="Bruggmann R."/>
            <person name="Wittwer M."/>
        </authorList>
    </citation>
    <scope>NUCLEOTIDE SEQUENCE [LARGE SCALE GENOMIC DNA]</scope>
    <source>
        <strain evidence="5 6">ATCC 30569</strain>
    </source>
</reference>
<dbReference type="RefSeq" id="XP_044553140.1">
    <property type="nucleotide sequence ID" value="XM_044690548.1"/>
</dbReference>
<evidence type="ECO:0000256" key="3">
    <source>
        <dbReference type="ARBA" id="ARBA00023002"/>
    </source>
</evidence>
<dbReference type="InterPro" id="IPR029759">
    <property type="entry name" value="GPX_AS"/>
</dbReference>
<dbReference type="AlphaFoldDB" id="A0AA88GZ98"/>
<accession>A0AA88GZ98</accession>
<comment type="similarity">
    <text evidence="1 4">Belongs to the glutathione peroxidase family.</text>
</comment>
<dbReference type="FunFam" id="3.40.30.10:FF:000025">
    <property type="entry name" value="Glutathione peroxidase"/>
    <property type="match status" value="1"/>
</dbReference>
<dbReference type="InterPro" id="IPR000889">
    <property type="entry name" value="Glutathione_peroxidase"/>
</dbReference>
<dbReference type="Pfam" id="PF00255">
    <property type="entry name" value="GSHPx"/>
    <property type="match status" value="1"/>
</dbReference>
<evidence type="ECO:0000313" key="6">
    <source>
        <dbReference type="Proteomes" id="UP000816034"/>
    </source>
</evidence>
<dbReference type="PROSITE" id="PS00460">
    <property type="entry name" value="GLUTATHIONE_PEROXID_1"/>
    <property type="match status" value="1"/>
</dbReference>
<dbReference type="PANTHER" id="PTHR11592">
    <property type="entry name" value="GLUTATHIONE PEROXIDASE"/>
    <property type="match status" value="1"/>
</dbReference>
<dbReference type="PANTHER" id="PTHR11592:SF78">
    <property type="entry name" value="GLUTATHIONE PEROXIDASE"/>
    <property type="match status" value="1"/>
</dbReference>
<keyword evidence="3 4" id="KW-0560">Oxidoreductase</keyword>
<dbReference type="PROSITE" id="PS00763">
    <property type="entry name" value="GLUTATHIONE_PEROXID_2"/>
    <property type="match status" value="1"/>
</dbReference>
<dbReference type="CDD" id="cd00340">
    <property type="entry name" value="GSH_Peroxidase"/>
    <property type="match status" value="1"/>
</dbReference>
<dbReference type="InterPro" id="IPR036249">
    <property type="entry name" value="Thioredoxin-like_sf"/>
</dbReference>
<dbReference type="PRINTS" id="PR01011">
    <property type="entry name" value="GLUTPROXDASE"/>
</dbReference>
<proteinExistence type="inferred from homology"/>
<evidence type="ECO:0000313" key="5">
    <source>
        <dbReference type="EMBL" id="KAG2389148.1"/>
    </source>
</evidence>
<protein>
    <recommendedName>
        <fullName evidence="4">Glutathione peroxidase</fullName>
    </recommendedName>
</protein>
<dbReference type="InterPro" id="IPR029760">
    <property type="entry name" value="GPX_CS"/>
</dbReference>
<dbReference type="GO" id="GO:0006979">
    <property type="term" value="P:response to oxidative stress"/>
    <property type="evidence" value="ECO:0007669"/>
    <property type="project" value="InterPro"/>
</dbReference>
<dbReference type="SUPFAM" id="SSF52833">
    <property type="entry name" value="Thioredoxin-like"/>
    <property type="match status" value="1"/>
</dbReference>
<keyword evidence="6" id="KW-1185">Reference proteome</keyword>
<evidence type="ECO:0000256" key="1">
    <source>
        <dbReference type="ARBA" id="ARBA00006926"/>
    </source>
</evidence>
<dbReference type="EMBL" id="PYSW02000008">
    <property type="protein sequence ID" value="KAG2389148.1"/>
    <property type="molecule type" value="Genomic_DNA"/>
</dbReference>
<dbReference type="PROSITE" id="PS51355">
    <property type="entry name" value="GLUTATHIONE_PEROXID_3"/>
    <property type="match status" value="1"/>
</dbReference>
<dbReference type="Proteomes" id="UP000816034">
    <property type="component" value="Unassembled WGS sequence"/>
</dbReference>
<comment type="caution">
    <text evidence="5">The sequence shown here is derived from an EMBL/GenBank/DDBJ whole genome shotgun (WGS) entry which is preliminary data.</text>
</comment>
<dbReference type="GeneID" id="68107001"/>
<dbReference type="GO" id="GO:0004601">
    <property type="term" value="F:peroxidase activity"/>
    <property type="evidence" value="ECO:0007669"/>
    <property type="project" value="UniProtKB-KW"/>
</dbReference>
<sequence length="225" mass="25715">MSLRLLLTTLLSLLTSILFVLYLIHTQQLSEFVHDTQNKIWKSVMFTPTHSEVTSSPPPMMSVYNFTVMDSNQQVIALNSSQYLNKVLLIVNVASQCGFTPQYESLLRLYEKFGPQNNNGRFEILAFPCNQFGYQEPAPIGDVCEFVTSKYHITFKIFDKVMVNGKDTIPLYRYLKEHAPGFISNGIKWNFTKFLVNSKGQVVGRYSPITNPESLSPIIERLLNE</sequence>
<name>A0AA88GZ98_NAELO</name>
<evidence type="ECO:0000256" key="2">
    <source>
        <dbReference type="ARBA" id="ARBA00022559"/>
    </source>
</evidence>
<dbReference type="Gene3D" id="3.40.30.10">
    <property type="entry name" value="Glutaredoxin"/>
    <property type="match status" value="1"/>
</dbReference>
<keyword evidence="2 4" id="KW-0575">Peroxidase</keyword>
<evidence type="ECO:0000256" key="4">
    <source>
        <dbReference type="RuleBase" id="RU000499"/>
    </source>
</evidence>
<gene>
    <name evidence="5" type="ORF">C9374_014548</name>
</gene>
<organism evidence="5 6">
    <name type="scientific">Naegleria lovaniensis</name>
    <name type="common">Amoeba</name>
    <dbReference type="NCBI Taxonomy" id="51637"/>
    <lineage>
        <taxon>Eukaryota</taxon>
        <taxon>Discoba</taxon>
        <taxon>Heterolobosea</taxon>
        <taxon>Tetramitia</taxon>
        <taxon>Eutetramitia</taxon>
        <taxon>Vahlkampfiidae</taxon>
        <taxon>Naegleria</taxon>
    </lineage>
</organism>